<dbReference type="InterPro" id="IPR004547">
    <property type="entry name" value="Glucosamine6P_isomerase"/>
</dbReference>
<dbReference type="InterPro" id="IPR018321">
    <property type="entry name" value="Glucosamine6P_isomerase_CS"/>
</dbReference>
<dbReference type="GO" id="GO:0006043">
    <property type="term" value="P:glucosamine catabolic process"/>
    <property type="evidence" value="ECO:0007669"/>
    <property type="project" value="TreeGrafter"/>
</dbReference>
<sequence length="242" mass="26866">MNIIFARDYDELSRLAAAKVADTMRSKPGAVLGLPTGSTPLGMYRELISMHKEGKLSFKDVATFNLDEYEGIPKEDENSYYRFMRDNFFSHIDIDKERTNIPDGMSCDVEGECRDYERRIEKAGGIDLMVLGIGNNGHIGFNEPASYYAGITHRVKLHENTIEANSRFFGSIEKLPKYAVTMGIKSIMHCRSIMILASGKAKAGAIKIALEGSITPELPASVLQLHRDLTVIVDEEAGSLLK</sequence>
<dbReference type="PANTHER" id="PTHR11280:SF5">
    <property type="entry name" value="GLUCOSAMINE-6-PHOSPHATE ISOMERASE"/>
    <property type="match status" value="1"/>
</dbReference>
<name>A0A645AWA6_9ZZZZ</name>
<reference evidence="6" key="1">
    <citation type="submission" date="2019-08" db="EMBL/GenBank/DDBJ databases">
        <authorList>
            <person name="Kucharzyk K."/>
            <person name="Murdoch R.W."/>
            <person name="Higgins S."/>
            <person name="Loffler F."/>
        </authorList>
    </citation>
    <scope>NUCLEOTIDE SEQUENCE</scope>
</reference>
<organism evidence="6">
    <name type="scientific">bioreactor metagenome</name>
    <dbReference type="NCBI Taxonomy" id="1076179"/>
    <lineage>
        <taxon>unclassified sequences</taxon>
        <taxon>metagenomes</taxon>
        <taxon>ecological metagenomes</taxon>
    </lineage>
</organism>
<dbReference type="CDD" id="cd01399">
    <property type="entry name" value="GlcN6P_deaminase"/>
    <property type="match status" value="1"/>
</dbReference>
<feature type="domain" description="Glucosamine/galactosamine-6-phosphate isomerase" evidence="5">
    <location>
        <begin position="11"/>
        <end position="226"/>
    </location>
</feature>
<keyword evidence="4" id="KW-0119">Carbohydrate metabolism</keyword>
<dbReference type="EC" id="3.5.99.6" evidence="2"/>
<evidence type="ECO:0000256" key="4">
    <source>
        <dbReference type="ARBA" id="ARBA00023277"/>
    </source>
</evidence>
<dbReference type="InterPro" id="IPR006148">
    <property type="entry name" value="Glc/Gal-6P_isomerase"/>
</dbReference>
<dbReference type="EMBL" id="VSSQ01016270">
    <property type="protein sequence ID" value="MPM57440.1"/>
    <property type="molecule type" value="Genomic_DNA"/>
</dbReference>
<evidence type="ECO:0000313" key="6">
    <source>
        <dbReference type="EMBL" id="MPM57440.1"/>
    </source>
</evidence>
<comment type="catalytic activity">
    <reaction evidence="1">
        <text>alpha-D-glucosamine 6-phosphate + H2O = beta-D-fructose 6-phosphate + NH4(+)</text>
        <dbReference type="Rhea" id="RHEA:12172"/>
        <dbReference type="ChEBI" id="CHEBI:15377"/>
        <dbReference type="ChEBI" id="CHEBI:28938"/>
        <dbReference type="ChEBI" id="CHEBI:57634"/>
        <dbReference type="ChEBI" id="CHEBI:75989"/>
        <dbReference type="EC" id="3.5.99.6"/>
    </reaction>
</comment>
<dbReference type="AlphaFoldDB" id="A0A645AWA6"/>
<dbReference type="GO" id="GO:0042802">
    <property type="term" value="F:identical protein binding"/>
    <property type="evidence" value="ECO:0007669"/>
    <property type="project" value="TreeGrafter"/>
</dbReference>
<proteinExistence type="inferred from homology"/>
<keyword evidence="3 6" id="KW-0378">Hydrolase</keyword>
<dbReference type="InterPro" id="IPR037171">
    <property type="entry name" value="NagB/RpiA_transferase-like"/>
</dbReference>
<accession>A0A645AWA6</accession>
<gene>
    <name evidence="6" type="primary">nagB_43</name>
    <name evidence="6" type="ORF">SDC9_104262</name>
</gene>
<dbReference type="PROSITE" id="PS01161">
    <property type="entry name" value="GLC_GALNAC_ISOMERASE"/>
    <property type="match status" value="1"/>
</dbReference>
<evidence type="ECO:0000256" key="2">
    <source>
        <dbReference type="ARBA" id="ARBA00012680"/>
    </source>
</evidence>
<dbReference type="PANTHER" id="PTHR11280">
    <property type="entry name" value="GLUCOSAMINE-6-PHOSPHATE ISOMERASE"/>
    <property type="match status" value="1"/>
</dbReference>
<evidence type="ECO:0000256" key="3">
    <source>
        <dbReference type="ARBA" id="ARBA00022801"/>
    </source>
</evidence>
<dbReference type="Pfam" id="PF01182">
    <property type="entry name" value="Glucosamine_iso"/>
    <property type="match status" value="1"/>
</dbReference>
<evidence type="ECO:0000256" key="1">
    <source>
        <dbReference type="ARBA" id="ARBA00000644"/>
    </source>
</evidence>
<dbReference type="GO" id="GO:0004342">
    <property type="term" value="F:glucosamine-6-phosphate deaminase activity"/>
    <property type="evidence" value="ECO:0007669"/>
    <property type="project" value="UniProtKB-EC"/>
</dbReference>
<protein>
    <recommendedName>
        <fullName evidence="2">glucosamine-6-phosphate deaminase</fullName>
        <ecNumber evidence="2">3.5.99.6</ecNumber>
    </recommendedName>
</protein>
<dbReference type="GO" id="GO:0019262">
    <property type="term" value="P:N-acetylneuraminate catabolic process"/>
    <property type="evidence" value="ECO:0007669"/>
    <property type="project" value="TreeGrafter"/>
</dbReference>
<dbReference type="SUPFAM" id="SSF100950">
    <property type="entry name" value="NagB/RpiA/CoA transferase-like"/>
    <property type="match status" value="1"/>
</dbReference>
<dbReference type="GO" id="GO:0005737">
    <property type="term" value="C:cytoplasm"/>
    <property type="evidence" value="ECO:0007669"/>
    <property type="project" value="TreeGrafter"/>
</dbReference>
<dbReference type="FunFam" id="3.40.50.1360:FF:000003">
    <property type="entry name" value="Glucosamine-6-phosphate deaminase"/>
    <property type="match status" value="1"/>
</dbReference>
<dbReference type="Gene3D" id="3.40.50.1360">
    <property type="match status" value="1"/>
</dbReference>
<dbReference type="NCBIfam" id="TIGR00502">
    <property type="entry name" value="nagB"/>
    <property type="match status" value="1"/>
</dbReference>
<dbReference type="HAMAP" id="MF_01241">
    <property type="entry name" value="GlcN6P_deamin"/>
    <property type="match status" value="1"/>
</dbReference>
<dbReference type="GO" id="GO:0006046">
    <property type="term" value="P:N-acetylglucosamine catabolic process"/>
    <property type="evidence" value="ECO:0007669"/>
    <property type="project" value="TreeGrafter"/>
</dbReference>
<comment type="caution">
    <text evidence="6">The sequence shown here is derived from an EMBL/GenBank/DDBJ whole genome shotgun (WGS) entry which is preliminary data.</text>
</comment>
<dbReference type="GO" id="GO:0005975">
    <property type="term" value="P:carbohydrate metabolic process"/>
    <property type="evidence" value="ECO:0007669"/>
    <property type="project" value="InterPro"/>
</dbReference>
<evidence type="ECO:0000259" key="5">
    <source>
        <dbReference type="Pfam" id="PF01182"/>
    </source>
</evidence>